<comment type="caution">
    <text evidence="11">The sequence shown here is derived from an EMBL/GenBank/DDBJ whole genome shotgun (WGS) entry which is preliminary data.</text>
</comment>
<dbReference type="PANTHER" id="PTHR10728:SF33">
    <property type="entry name" value="LYSOPHOSPHOLIPASE 1-RELATED"/>
    <property type="match status" value="1"/>
</dbReference>
<evidence type="ECO:0000256" key="8">
    <source>
        <dbReference type="PROSITE-ProRule" id="PRU00555"/>
    </source>
</evidence>
<feature type="chain" id="PRO_5011811657" description="Lysophospholipase" evidence="9">
    <location>
        <begin position="19"/>
        <end position="560"/>
    </location>
</feature>
<evidence type="ECO:0000256" key="9">
    <source>
        <dbReference type="RuleBase" id="RU362103"/>
    </source>
</evidence>
<dbReference type="STRING" id="1507870.A0A1V8SIQ3"/>
<dbReference type="GO" id="GO:0004622">
    <property type="term" value="F:phosphatidylcholine lysophospholipase activity"/>
    <property type="evidence" value="ECO:0007669"/>
    <property type="project" value="UniProtKB-EC"/>
</dbReference>
<evidence type="ECO:0000259" key="10">
    <source>
        <dbReference type="PROSITE" id="PS51210"/>
    </source>
</evidence>
<feature type="signal peptide" evidence="9">
    <location>
        <begin position="1"/>
        <end position="18"/>
    </location>
</feature>
<reference evidence="12" key="1">
    <citation type="submission" date="2017-03" db="EMBL/GenBank/DDBJ databases">
        <title>Genomes of endolithic fungi from Antarctica.</title>
        <authorList>
            <person name="Coleine C."/>
            <person name="Masonjones S."/>
            <person name="Stajich J.E."/>
        </authorList>
    </citation>
    <scope>NUCLEOTIDE SEQUENCE [LARGE SCALE GENOMIC DNA]</scope>
    <source>
        <strain evidence="12">CCFEE 5527</strain>
    </source>
</reference>
<dbReference type="GO" id="GO:0004623">
    <property type="term" value="F:phospholipase A2 activity"/>
    <property type="evidence" value="ECO:0007669"/>
    <property type="project" value="TreeGrafter"/>
</dbReference>
<evidence type="ECO:0000256" key="6">
    <source>
        <dbReference type="ARBA" id="ARBA00023098"/>
    </source>
</evidence>
<evidence type="ECO:0000256" key="7">
    <source>
        <dbReference type="ARBA" id="ARBA00023180"/>
    </source>
</evidence>
<dbReference type="Gene3D" id="3.40.1090.10">
    <property type="entry name" value="Cytosolic phospholipase A2 catalytic domain"/>
    <property type="match status" value="1"/>
</dbReference>
<dbReference type="EMBL" id="NAJO01000042">
    <property type="protein sequence ID" value="OQN98969.1"/>
    <property type="molecule type" value="Genomic_DNA"/>
</dbReference>
<evidence type="ECO:0000313" key="12">
    <source>
        <dbReference type="Proteomes" id="UP000192596"/>
    </source>
</evidence>
<dbReference type="InterPro" id="IPR016035">
    <property type="entry name" value="Acyl_Trfase/lysoPLipase"/>
</dbReference>
<evidence type="ECO:0000256" key="3">
    <source>
        <dbReference type="ARBA" id="ARBA00022729"/>
    </source>
</evidence>
<evidence type="ECO:0000256" key="1">
    <source>
        <dbReference type="ARBA" id="ARBA00008780"/>
    </source>
</evidence>
<dbReference type="Proteomes" id="UP000192596">
    <property type="component" value="Unassembled WGS sequence"/>
</dbReference>
<keyword evidence="5 8" id="KW-0442">Lipid degradation</keyword>
<dbReference type="GO" id="GO:0005783">
    <property type="term" value="C:endoplasmic reticulum"/>
    <property type="evidence" value="ECO:0007669"/>
    <property type="project" value="TreeGrafter"/>
</dbReference>
<dbReference type="InParanoid" id="A0A1V8SIQ3"/>
<sequence>MIATASFIACSCALFTLAAPAPAPVTNSDVIARAALAARAGLTPYQPVLTTCPTTPLVRPATGINSQESSYISLRRAKAGTALAAWLKKQGNFTTASQPVVGLTSSGGGYRSLLESAGVVQAFDGRDSTSTVSGVYQALTYHAGLSGGAWFLSSLSGNNWPTVSYLRDNLWEQAFQNSLLLPPNILSASAATEYALITTDIGSKQAANYDISVVDPYGRLLSYQLLQGPDGGVATYMSSLATFSNFTNYNVPYTVVTALGALVSRGQCAPPINATQYEFGPYEFGSWDAGVSAFTQTKYLGSNLSNGKPVVPAVCTAQYDNLGYIFGTSSDVFPGACEVVPASNSSSAPLVQVLEGLVSTAKAPAVTDLYGLYKNPFYNYSRSSLVKNDQELTLADGGLAGQNNPIWPFIQPARSIDVLIVNDNSADTAANLPNGTEIRQTYLNAQAAGLTKMPFIPDVATFVSQGLNTRATFFGCNQTGTTFIVFLPNVPYTYPSGQPTSKLQYSVAETNGMIGNGNAIATQNGTAGWSFCLACAVKNKDTTKLPAGCNACFSKYCYKR</sequence>
<keyword evidence="7" id="KW-0325">Glycoprotein</keyword>
<feature type="domain" description="PLA2c" evidence="10">
    <location>
        <begin position="51"/>
        <end position="560"/>
    </location>
</feature>
<evidence type="ECO:0000256" key="5">
    <source>
        <dbReference type="ARBA" id="ARBA00022963"/>
    </source>
</evidence>
<evidence type="ECO:0000256" key="4">
    <source>
        <dbReference type="ARBA" id="ARBA00022801"/>
    </source>
</evidence>
<dbReference type="OrthoDB" id="4084751at2759"/>
<gene>
    <name evidence="11" type="ORF">B0A48_14829</name>
</gene>
<protein>
    <recommendedName>
        <fullName evidence="2 9">Lysophospholipase</fullName>
        <ecNumber evidence="2 9">3.1.1.5</ecNumber>
    </recommendedName>
</protein>
<name>A0A1V8SIQ3_9PEZI</name>
<evidence type="ECO:0000256" key="2">
    <source>
        <dbReference type="ARBA" id="ARBA00013274"/>
    </source>
</evidence>
<dbReference type="PROSITE" id="PS51210">
    <property type="entry name" value="PLA2C"/>
    <property type="match status" value="1"/>
</dbReference>
<keyword evidence="12" id="KW-1185">Reference proteome</keyword>
<keyword evidence="6 8" id="KW-0443">Lipid metabolism</keyword>
<dbReference type="GO" id="GO:0046475">
    <property type="term" value="P:glycerophospholipid catabolic process"/>
    <property type="evidence" value="ECO:0007669"/>
    <property type="project" value="TreeGrafter"/>
</dbReference>
<dbReference type="PANTHER" id="PTHR10728">
    <property type="entry name" value="CYTOSOLIC PHOSPHOLIPASE A2"/>
    <property type="match status" value="1"/>
</dbReference>
<comment type="similarity">
    <text evidence="1 9">Belongs to the lysophospholipase family.</text>
</comment>
<dbReference type="SMART" id="SM00022">
    <property type="entry name" value="PLAc"/>
    <property type="match status" value="1"/>
</dbReference>
<dbReference type="Pfam" id="PF01735">
    <property type="entry name" value="PLA2_B"/>
    <property type="match status" value="1"/>
</dbReference>
<dbReference type="SUPFAM" id="SSF52151">
    <property type="entry name" value="FabD/lysophospholipase-like"/>
    <property type="match status" value="1"/>
</dbReference>
<keyword evidence="3 9" id="KW-0732">Signal</keyword>
<dbReference type="InterPro" id="IPR002642">
    <property type="entry name" value="LysoPLipase_cat_dom"/>
</dbReference>
<dbReference type="EC" id="3.1.1.5" evidence="2 9"/>
<accession>A0A1V8SIQ3</accession>
<comment type="catalytic activity">
    <reaction evidence="9">
        <text>a 1-acyl-sn-glycero-3-phosphocholine + H2O = sn-glycerol 3-phosphocholine + a fatty acid + H(+)</text>
        <dbReference type="Rhea" id="RHEA:15177"/>
        <dbReference type="ChEBI" id="CHEBI:15377"/>
        <dbReference type="ChEBI" id="CHEBI:15378"/>
        <dbReference type="ChEBI" id="CHEBI:16870"/>
        <dbReference type="ChEBI" id="CHEBI:28868"/>
        <dbReference type="ChEBI" id="CHEBI:58168"/>
        <dbReference type="EC" id="3.1.1.5"/>
    </reaction>
</comment>
<dbReference type="AlphaFoldDB" id="A0A1V8SIQ3"/>
<keyword evidence="4 8" id="KW-0378">Hydrolase</keyword>
<proteinExistence type="inferred from homology"/>
<organism evidence="11 12">
    <name type="scientific">Cryoendolithus antarcticus</name>
    <dbReference type="NCBI Taxonomy" id="1507870"/>
    <lineage>
        <taxon>Eukaryota</taxon>
        <taxon>Fungi</taxon>
        <taxon>Dikarya</taxon>
        <taxon>Ascomycota</taxon>
        <taxon>Pezizomycotina</taxon>
        <taxon>Dothideomycetes</taxon>
        <taxon>Dothideomycetidae</taxon>
        <taxon>Cladosporiales</taxon>
        <taxon>Cladosporiaceae</taxon>
        <taxon>Cryoendolithus</taxon>
    </lineage>
</organism>
<evidence type="ECO:0000313" key="11">
    <source>
        <dbReference type="EMBL" id="OQN98969.1"/>
    </source>
</evidence>
<dbReference type="GO" id="GO:0005829">
    <property type="term" value="C:cytosol"/>
    <property type="evidence" value="ECO:0007669"/>
    <property type="project" value="TreeGrafter"/>
</dbReference>